<dbReference type="Gene3D" id="2.40.50.1020">
    <property type="entry name" value="LytTr DNA-binding domain"/>
    <property type="match status" value="1"/>
</dbReference>
<dbReference type="SUPFAM" id="SSF52172">
    <property type="entry name" value="CheY-like"/>
    <property type="match status" value="1"/>
</dbReference>
<evidence type="ECO:0000259" key="3">
    <source>
        <dbReference type="PROSITE" id="PS50930"/>
    </source>
</evidence>
<evidence type="ECO:0000259" key="2">
    <source>
        <dbReference type="PROSITE" id="PS50110"/>
    </source>
</evidence>
<feature type="domain" description="Response regulatory" evidence="2">
    <location>
        <begin position="4"/>
        <end position="115"/>
    </location>
</feature>
<dbReference type="InterPro" id="IPR007492">
    <property type="entry name" value="LytTR_DNA-bd_dom"/>
</dbReference>
<dbReference type="InterPro" id="IPR046947">
    <property type="entry name" value="LytR-like"/>
</dbReference>
<feature type="domain" description="HTH LytTR-type" evidence="3">
    <location>
        <begin position="131"/>
        <end position="229"/>
    </location>
</feature>
<evidence type="ECO:0000256" key="1">
    <source>
        <dbReference type="PROSITE-ProRule" id="PRU00169"/>
    </source>
</evidence>
<dbReference type="RefSeq" id="WP_169682207.1">
    <property type="nucleotide sequence ID" value="NZ_JABBNU010000007.1"/>
</dbReference>
<gene>
    <name evidence="4" type="ORF">HH304_12655</name>
</gene>
<proteinExistence type="predicted"/>
<reference evidence="4 5" key="1">
    <citation type="submission" date="2020-04" db="EMBL/GenBank/DDBJ databases">
        <title>Flammeovirgaceae bacterium KN852 isolated from deep sea.</title>
        <authorList>
            <person name="Zhang D.-C."/>
        </authorList>
    </citation>
    <scope>NUCLEOTIDE SEQUENCE [LARGE SCALE GENOMIC DNA]</scope>
    <source>
        <strain evidence="4 5">KN852</strain>
    </source>
</reference>
<dbReference type="Proteomes" id="UP000559010">
    <property type="component" value="Unassembled WGS sequence"/>
</dbReference>
<dbReference type="PROSITE" id="PS50930">
    <property type="entry name" value="HTH_LYTTR"/>
    <property type="match status" value="1"/>
</dbReference>
<dbReference type="AlphaFoldDB" id="A0A848J447"/>
<dbReference type="SMART" id="SM00448">
    <property type="entry name" value="REC"/>
    <property type="match status" value="1"/>
</dbReference>
<dbReference type="Gene3D" id="3.40.50.2300">
    <property type="match status" value="1"/>
</dbReference>
<accession>A0A848J447</accession>
<dbReference type="PANTHER" id="PTHR37299:SF1">
    <property type="entry name" value="STAGE 0 SPORULATION PROTEIN A HOMOLOG"/>
    <property type="match status" value="1"/>
</dbReference>
<dbReference type="PROSITE" id="PS50110">
    <property type="entry name" value="RESPONSE_REGULATORY"/>
    <property type="match status" value="1"/>
</dbReference>
<sequence length="231" mass="26815">MDYRCMIVDDEALSRGIAKNFVEKTKGLTLTHECSSAIEAINLLQEEDVDILLVDINMPEMTGMELMKSLDENYQVILVTGDENYAIEAFENSATDYLVKPIEYSRFIKAINKAKANIDAFRQRNERFDEIYVKSDSRLVRLQLEEIYFIEALADYVMINTANKKYIVHSTMKGLINRLPQSMFVRVHRSYIVNTKRIESLEDLNIVIKDKYIPVGASYKESFMKRLNILK</sequence>
<organism evidence="4 5">
    <name type="scientific">Marinigracilibium pacificum</name>
    <dbReference type="NCBI Taxonomy" id="2729599"/>
    <lineage>
        <taxon>Bacteria</taxon>
        <taxon>Pseudomonadati</taxon>
        <taxon>Bacteroidota</taxon>
        <taxon>Cytophagia</taxon>
        <taxon>Cytophagales</taxon>
        <taxon>Flammeovirgaceae</taxon>
        <taxon>Marinigracilibium</taxon>
    </lineage>
</organism>
<protein>
    <submittedName>
        <fullName evidence="4">Response regulator transcription factor</fullName>
    </submittedName>
</protein>
<dbReference type="InterPro" id="IPR011006">
    <property type="entry name" value="CheY-like_superfamily"/>
</dbReference>
<dbReference type="GO" id="GO:0003677">
    <property type="term" value="F:DNA binding"/>
    <property type="evidence" value="ECO:0007669"/>
    <property type="project" value="InterPro"/>
</dbReference>
<keyword evidence="1" id="KW-0597">Phosphoprotein</keyword>
<dbReference type="GO" id="GO:0000156">
    <property type="term" value="F:phosphorelay response regulator activity"/>
    <property type="evidence" value="ECO:0007669"/>
    <property type="project" value="InterPro"/>
</dbReference>
<dbReference type="Pfam" id="PF00072">
    <property type="entry name" value="Response_reg"/>
    <property type="match status" value="1"/>
</dbReference>
<dbReference type="InterPro" id="IPR001789">
    <property type="entry name" value="Sig_transdc_resp-reg_receiver"/>
</dbReference>
<dbReference type="Pfam" id="PF04397">
    <property type="entry name" value="LytTR"/>
    <property type="match status" value="1"/>
</dbReference>
<dbReference type="EMBL" id="JABBNU010000007">
    <property type="protein sequence ID" value="NMM49254.1"/>
    <property type="molecule type" value="Genomic_DNA"/>
</dbReference>
<name>A0A848J447_9BACT</name>
<evidence type="ECO:0000313" key="5">
    <source>
        <dbReference type="Proteomes" id="UP000559010"/>
    </source>
</evidence>
<feature type="modified residue" description="4-aspartylphosphate" evidence="1">
    <location>
        <position position="55"/>
    </location>
</feature>
<comment type="caution">
    <text evidence="4">The sequence shown here is derived from an EMBL/GenBank/DDBJ whole genome shotgun (WGS) entry which is preliminary data.</text>
</comment>
<evidence type="ECO:0000313" key="4">
    <source>
        <dbReference type="EMBL" id="NMM49254.1"/>
    </source>
</evidence>
<dbReference type="PANTHER" id="PTHR37299">
    <property type="entry name" value="TRANSCRIPTIONAL REGULATOR-RELATED"/>
    <property type="match status" value="1"/>
</dbReference>
<keyword evidence="5" id="KW-1185">Reference proteome</keyword>
<dbReference type="SMART" id="SM00850">
    <property type="entry name" value="LytTR"/>
    <property type="match status" value="1"/>
</dbReference>